<evidence type="ECO:0000313" key="6">
    <source>
        <dbReference type="EMBL" id="MBO3274975.1"/>
    </source>
</evidence>
<comment type="function">
    <text evidence="4">Required for resistance to DNA-damaging agents.</text>
</comment>
<organism evidence="6 7">
    <name type="scientific">Pseudomonas schmalbachii</name>
    <dbReference type="NCBI Taxonomy" id="2816993"/>
    <lineage>
        <taxon>Bacteria</taxon>
        <taxon>Pseudomonadati</taxon>
        <taxon>Pseudomonadota</taxon>
        <taxon>Gammaproteobacteria</taxon>
        <taxon>Pseudomonadales</taxon>
        <taxon>Pseudomonadaceae</taxon>
        <taxon>Pseudomonas</taxon>
    </lineage>
</organism>
<feature type="domain" description="UspA" evidence="5">
    <location>
        <begin position="4"/>
        <end position="145"/>
    </location>
</feature>
<dbReference type="Pfam" id="PF00582">
    <property type="entry name" value="Usp"/>
    <property type="match status" value="2"/>
</dbReference>
<evidence type="ECO:0000256" key="1">
    <source>
        <dbReference type="ARBA" id="ARBA00004496"/>
    </source>
</evidence>
<keyword evidence="7" id="KW-1185">Reference proteome</keyword>
<evidence type="ECO:0000256" key="4">
    <source>
        <dbReference type="ARBA" id="ARBA00037131"/>
    </source>
</evidence>
<proteinExistence type="inferred from homology"/>
<accession>A0ABS3TMT9</accession>
<protein>
    <submittedName>
        <fullName evidence="6">Universal stress protein</fullName>
    </submittedName>
</protein>
<sequence length="302" mass="34547">MKLQNLLVVIDPTREEQPALARARWIAERSGASLELLACDYTPALDNALLVAQRDLERARLMQQAERLAWLERMAGPLRHDGIAVTCHTLWGKPLYRQIISRVEQNQPDLVLKSTSRHGLLKRLFLTNTDWQLIRHCPQPLWLVHQGEWTGQRLCAALDPLHESDKPAALDHRLIGIAREFEQRLQLQAHYLHSYIAVPQTLAFNAELLADYDDYVKRTEQHHRQAFDNLLDQHPAIDRRMSFLEQGFAEDAIPEFVRRHGIDLLLMGAVARGQLDNALIGQTAERVLEEVECDLLVVKPGA</sequence>
<dbReference type="PANTHER" id="PTHR47892">
    <property type="entry name" value="UNIVERSAL STRESS PROTEIN E"/>
    <property type="match status" value="1"/>
</dbReference>
<evidence type="ECO:0000256" key="3">
    <source>
        <dbReference type="ARBA" id="ARBA00022490"/>
    </source>
</evidence>
<comment type="subcellular location">
    <subcellularLocation>
        <location evidence="1">Cytoplasm</location>
    </subcellularLocation>
</comment>
<dbReference type="SUPFAM" id="SSF52402">
    <property type="entry name" value="Adenine nucleotide alpha hydrolases-like"/>
    <property type="match status" value="2"/>
</dbReference>
<comment type="caution">
    <text evidence="6">The sequence shown here is derived from an EMBL/GenBank/DDBJ whole genome shotgun (WGS) entry which is preliminary data.</text>
</comment>
<evidence type="ECO:0000259" key="5">
    <source>
        <dbReference type="Pfam" id="PF00582"/>
    </source>
</evidence>
<dbReference type="Proteomes" id="UP000669060">
    <property type="component" value="Unassembled WGS sequence"/>
</dbReference>
<reference evidence="6 7" key="1">
    <citation type="submission" date="2020-12" db="EMBL/GenBank/DDBJ databases">
        <title>Pseudomonas schmalbachii sp. nov. isolated from millipede gut.</title>
        <authorList>
            <person name="Shelomi M."/>
        </authorList>
    </citation>
    <scope>NUCLEOTIDE SEQUENCE [LARGE SCALE GENOMIC DNA]</scope>
    <source>
        <strain evidence="6 7">Milli4</strain>
    </source>
</reference>
<comment type="similarity">
    <text evidence="2">Belongs to the universal stress protein A family.</text>
</comment>
<dbReference type="PANTHER" id="PTHR47892:SF1">
    <property type="entry name" value="UNIVERSAL STRESS PROTEIN E"/>
    <property type="match status" value="1"/>
</dbReference>
<name>A0ABS3TMT9_9PSED</name>
<dbReference type="Gene3D" id="3.40.50.12370">
    <property type="match status" value="1"/>
</dbReference>
<gene>
    <name evidence="6" type="ORF">JFY56_07045</name>
</gene>
<dbReference type="EMBL" id="JAELYA010000002">
    <property type="protein sequence ID" value="MBO3274975.1"/>
    <property type="molecule type" value="Genomic_DNA"/>
</dbReference>
<keyword evidence="3" id="KW-0963">Cytoplasm</keyword>
<dbReference type="RefSeq" id="WP_208312821.1">
    <property type="nucleotide sequence ID" value="NZ_JAELYA010000002.1"/>
</dbReference>
<feature type="domain" description="UspA" evidence="5">
    <location>
        <begin position="177"/>
        <end position="299"/>
    </location>
</feature>
<evidence type="ECO:0000256" key="2">
    <source>
        <dbReference type="ARBA" id="ARBA00008791"/>
    </source>
</evidence>
<evidence type="ECO:0000313" key="7">
    <source>
        <dbReference type="Proteomes" id="UP000669060"/>
    </source>
</evidence>
<dbReference type="InterPro" id="IPR006016">
    <property type="entry name" value="UspA"/>
</dbReference>